<dbReference type="InterPro" id="IPR041698">
    <property type="entry name" value="Methyltransf_25"/>
</dbReference>
<keyword evidence="2" id="KW-0808">Transferase</keyword>
<sequence length="207" mass="23679">MSDPWLKRWNDRYSEKEYAFGTQPNVFLEEQLKHLSPGRILFGAEGEGRNAVFAARNGWNAHAFDISVEGKKKALELAKEQHVNIDYKVGQLTDIDYAIETFDAVALIYAHFPIEIRSTYHQLLAKLVKPGGHVILEAFGKEHLKYREANPKIGGPRDLDTLISISELERDFKDFQSIILEEKEVQLQEGLYHNGTGWAVRFVGKKH</sequence>
<dbReference type="SUPFAM" id="SSF53335">
    <property type="entry name" value="S-adenosyl-L-methionine-dependent methyltransferases"/>
    <property type="match status" value="1"/>
</dbReference>
<keyword evidence="3" id="KW-1185">Reference proteome</keyword>
<dbReference type="EC" id="2.1.1.222" evidence="2"/>
<gene>
    <name evidence="2" type="ORF">ACFOUT_16945</name>
</gene>
<reference evidence="3" key="1">
    <citation type="journal article" date="2019" name="Int. J. Syst. Evol. Microbiol.">
        <title>The Global Catalogue of Microorganisms (GCM) 10K type strain sequencing project: providing services to taxonomists for standard genome sequencing and annotation.</title>
        <authorList>
            <consortium name="The Broad Institute Genomics Platform"/>
            <consortium name="The Broad Institute Genome Sequencing Center for Infectious Disease"/>
            <person name="Wu L."/>
            <person name="Ma J."/>
        </authorList>
    </citation>
    <scope>NUCLEOTIDE SEQUENCE [LARGE SCALE GENOMIC DNA]</scope>
    <source>
        <strain evidence="3">CECT 7477</strain>
    </source>
</reference>
<protein>
    <submittedName>
        <fullName evidence="2">Class I SAM-dependent methyltransferase</fullName>
        <ecNumber evidence="2">2.1.1.222</ecNumber>
        <ecNumber evidence="2">2.1.1.64</ecNumber>
    </submittedName>
</protein>
<dbReference type="Proteomes" id="UP001595814">
    <property type="component" value="Unassembled WGS sequence"/>
</dbReference>
<dbReference type="EMBL" id="JBHSAW010000022">
    <property type="protein sequence ID" value="MFC4097576.1"/>
    <property type="molecule type" value="Genomic_DNA"/>
</dbReference>
<proteinExistence type="predicted"/>
<organism evidence="2 3">
    <name type="scientific">Euzebyella saccharophila</name>
    <dbReference type="NCBI Taxonomy" id="679664"/>
    <lineage>
        <taxon>Bacteria</taxon>
        <taxon>Pseudomonadati</taxon>
        <taxon>Bacteroidota</taxon>
        <taxon>Flavobacteriia</taxon>
        <taxon>Flavobacteriales</taxon>
        <taxon>Flavobacteriaceae</taxon>
        <taxon>Euzebyella</taxon>
    </lineage>
</organism>
<accession>A0ABV8JUV4</accession>
<evidence type="ECO:0000259" key="1">
    <source>
        <dbReference type="Pfam" id="PF13649"/>
    </source>
</evidence>
<name>A0ABV8JUV4_9FLAO</name>
<dbReference type="EC" id="2.1.1.64" evidence="2"/>
<evidence type="ECO:0000313" key="2">
    <source>
        <dbReference type="EMBL" id="MFC4097576.1"/>
    </source>
</evidence>
<feature type="domain" description="Methyltransferase" evidence="1">
    <location>
        <begin position="45"/>
        <end position="132"/>
    </location>
</feature>
<dbReference type="GO" id="GO:0061542">
    <property type="term" value="F:3-demethylubiquinol 3-O-methyltransferase activity"/>
    <property type="evidence" value="ECO:0007669"/>
    <property type="project" value="UniProtKB-EC"/>
</dbReference>
<dbReference type="GO" id="GO:0032259">
    <property type="term" value="P:methylation"/>
    <property type="evidence" value="ECO:0007669"/>
    <property type="project" value="UniProtKB-KW"/>
</dbReference>
<dbReference type="InterPro" id="IPR029063">
    <property type="entry name" value="SAM-dependent_MTases_sf"/>
</dbReference>
<keyword evidence="2" id="KW-0489">Methyltransferase</keyword>
<dbReference type="Gene3D" id="3.40.50.150">
    <property type="entry name" value="Vaccinia Virus protein VP39"/>
    <property type="match status" value="1"/>
</dbReference>
<dbReference type="RefSeq" id="WP_192463617.1">
    <property type="nucleotide sequence ID" value="NZ_JACYFJ010000009.1"/>
</dbReference>
<dbReference type="Pfam" id="PF13649">
    <property type="entry name" value="Methyltransf_25"/>
    <property type="match status" value="1"/>
</dbReference>
<comment type="caution">
    <text evidence="2">The sequence shown here is derived from an EMBL/GenBank/DDBJ whole genome shotgun (WGS) entry which is preliminary data.</text>
</comment>
<evidence type="ECO:0000313" key="3">
    <source>
        <dbReference type="Proteomes" id="UP001595814"/>
    </source>
</evidence>
<dbReference type="GO" id="GO:0102208">
    <property type="term" value="F:2-polyprenyl-6-hydroxyphenol methylase activity"/>
    <property type="evidence" value="ECO:0007669"/>
    <property type="project" value="UniProtKB-EC"/>
</dbReference>